<dbReference type="InterPro" id="IPR000990">
    <property type="entry name" value="Innexin"/>
</dbReference>
<feature type="transmembrane region" description="Helical" evidence="12">
    <location>
        <begin position="176"/>
        <end position="198"/>
    </location>
</feature>
<evidence type="ECO:0000256" key="5">
    <source>
        <dbReference type="ARBA" id="ARBA00022692"/>
    </source>
</evidence>
<keyword evidence="4" id="KW-1003">Cell membrane</keyword>
<dbReference type="PROSITE" id="PS51013">
    <property type="entry name" value="PANNEXIN"/>
    <property type="match status" value="1"/>
</dbReference>
<dbReference type="Proteomes" id="UP000054359">
    <property type="component" value="Unassembled WGS sequence"/>
</dbReference>
<dbReference type="Pfam" id="PF00876">
    <property type="entry name" value="Innexin"/>
    <property type="match status" value="1"/>
</dbReference>
<keyword evidence="10 12" id="KW-0472">Membrane</keyword>
<evidence type="ECO:0000313" key="14">
    <source>
        <dbReference type="Proteomes" id="UP000054359"/>
    </source>
</evidence>
<dbReference type="GO" id="GO:0005886">
    <property type="term" value="C:plasma membrane"/>
    <property type="evidence" value="ECO:0007669"/>
    <property type="project" value="UniProtKB-SubCell"/>
</dbReference>
<dbReference type="OrthoDB" id="5867527at2759"/>
<evidence type="ECO:0000256" key="4">
    <source>
        <dbReference type="ARBA" id="ARBA00022475"/>
    </source>
</evidence>
<evidence type="ECO:0000256" key="7">
    <source>
        <dbReference type="ARBA" id="ARBA00022949"/>
    </source>
</evidence>
<dbReference type="GO" id="GO:0005921">
    <property type="term" value="C:gap junction"/>
    <property type="evidence" value="ECO:0007669"/>
    <property type="project" value="UniProtKB-SubCell"/>
</dbReference>
<dbReference type="OMA" id="PIVNEEC"/>
<proteinExistence type="inferred from homology"/>
<dbReference type="GO" id="GO:0007602">
    <property type="term" value="P:phototransduction"/>
    <property type="evidence" value="ECO:0007669"/>
    <property type="project" value="TreeGrafter"/>
</dbReference>
<evidence type="ECO:0000256" key="10">
    <source>
        <dbReference type="ARBA" id="ARBA00023136"/>
    </source>
</evidence>
<evidence type="ECO:0000256" key="9">
    <source>
        <dbReference type="ARBA" id="ARBA00023065"/>
    </source>
</evidence>
<dbReference type="PANTHER" id="PTHR11893">
    <property type="entry name" value="INNEXIN"/>
    <property type="match status" value="1"/>
</dbReference>
<feature type="transmembrane region" description="Helical" evidence="12">
    <location>
        <begin position="108"/>
        <end position="125"/>
    </location>
</feature>
<dbReference type="STRING" id="407821.A0A087UUC3"/>
<accession>A0A087UUC3</accession>
<feature type="non-terminal residue" evidence="13">
    <location>
        <position position="371"/>
    </location>
</feature>
<dbReference type="GO" id="GO:0034220">
    <property type="term" value="P:monoatomic ion transmembrane transport"/>
    <property type="evidence" value="ECO:0007669"/>
    <property type="project" value="UniProtKB-KW"/>
</dbReference>
<dbReference type="PANTHER" id="PTHR11893:SF41">
    <property type="entry name" value="INNEXIN INX2"/>
    <property type="match status" value="1"/>
</dbReference>
<protein>
    <recommendedName>
        <fullName evidence="12">Innexin</fullName>
    </recommendedName>
</protein>
<evidence type="ECO:0000313" key="13">
    <source>
        <dbReference type="EMBL" id="KFM80962.1"/>
    </source>
</evidence>
<feature type="transmembrane region" description="Helical" evidence="12">
    <location>
        <begin position="30"/>
        <end position="48"/>
    </location>
</feature>
<keyword evidence="9 12" id="KW-0406">Ion transport</keyword>
<keyword evidence="14" id="KW-1185">Reference proteome</keyword>
<organism evidence="13 14">
    <name type="scientific">Stegodyphus mimosarum</name>
    <name type="common">African social velvet spider</name>
    <dbReference type="NCBI Taxonomy" id="407821"/>
    <lineage>
        <taxon>Eukaryota</taxon>
        <taxon>Metazoa</taxon>
        <taxon>Ecdysozoa</taxon>
        <taxon>Arthropoda</taxon>
        <taxon>Chelicerata</taxon>
        <taxon>Arachnida</taxon>
        <taxon>Araneae</taxon>
        <taxon>Araneomorphae</taxon>
        <taxon>Entelegynae</taxon>
        <taxon>Eresoidea</taxon>
        <taxon>Eresidae</taxon>
        <taxon>Stegodyphus</taxon>
    </lineage>
</organism>
<dbReference type="PRINTS" id="PR01262">
    <property type="entry name" value="INNEXIN"/>
</dbReference>
<evidence type="ECO:0000256" key="8">
    <source>
        <dbReference type="ARBA" id="ARBA00022989"/>
    </source>
</evidence>
<dbReference type="AlphaFoldDB" id="A0A087UUC3"/>
<keyword evidence="8 12" id="KW-1133">Transmembrane helix</keyword>
<keyword evidence="6" id="KW-0303">Gap junction</keyword>
<comment type="similarity">
    <text evidence="12">Belongs to the pannexin family.</text>
</comment>
<comment type="function">
    <text evidence="12">Structural component of the gap junctions.</text>
</comment>
<comment type="subcellular location">
    <subcellularLocation>
        <location evidence="1">Cell junction</location>
        <location evidence="1">Gap junction</location>
    </subcellularLocation>
    <subcellularLocation>
        <location evidence="2 12">Cell membrane</location>
        <topology evidence="2 12">Multi-pass membrane protein</topology>
    </subcellularLocation>
</comment>
<evidence type="ECO:0000256" key="11">
    <source>
        <dbReference type="ARBA" id="ARBA00023303"/>
    </source>
</evidence>
<evidence type="ECO:0000256" key="6">
    <source>
        <dbReference type="ARBA" id="ARBA00022868"/>
    </source>
</evidence>
<keyword evidence="3 12" id="KW-0813">Transport</keyword>
<dbReference type="GO" id="GO:0005243">
    <property type="term" value="F:gap junction channel activity"/>
    <property type="evidence" value="ECO:0007669"/>
    <property type="project" value="TreeGrafter"/>
</dbReference>
<evidence type="ECO:0000256" key="3">
    <source>
        <dbReference type="ARBA" id="ARBA00022448"/>
    </source>
</evidence>
<evidence type="ECO:0000256" key="1">
    <source>
        <dbReference type="ARBA" id="ARBA00004610"/>
    </source>
</evidence>
<dbReference type="EMBL" id="KK121650">
    <property type="protein sequence ID" value="KFM80962.1"/>
    <property type="molecule type" value="Genomic_DNA"/>
</dbReference>
<keyword evidence="11 12" id="KW-0407">Ion channel</keyword>
<sequence length="371" mass="43838">MFDIFGSLRGIIKLDGICVDNNIFRLHYKFTVLLLVAFSILVTCRQYFGDPIDCIQNDDVPENVLETFCWIHTTFTLPDAWNKKVGVEVPHPGIDRFTPGETRKYHSYYQWVCFVLFLQAIFFYIPRYLWKTWEGGTIKTLVMGLNSPILKPDEKELSKNLLLGYLKTHLRYHSTYVTCFTFCEILNFINVIGQIYLIDTFLGGEFSRYGVEVLKFTDIDQEYRTDPMVKVFPRMTKCTFHRYGPSGDVQRYDALCILPLNILNEKIYIFLWFWFVILAVLSALILVYRLMVIFWPASRFMMLRSRSRIADKKDLHIIMSRANLGDWFVLYLLCKNLDPMHFRDLVHDFARELKDGERLLDKRSLDDYKSL</sequence>
<gene>
    <name evidence="12" type="primary">inx</name>
    <name evidence="13" type="ORF">X975_22750</name>
</gene>
<keyword evidence="5 12" id="KW-0812">Transmembrane</keyword>
<name>A0A087UUC3_STEMI</name>
<feature type="transmembrane region" description="Helical" evidence="12">
    <location>
        <begin position="267"/>
        <end position="294"/>
    </location>
</feature>
<evidence type="ECO:0000256" key="12">
    <source>
        <dbReference type="RuleBase" id="RU010713"/>
    </source>
</evidence>
<reference evidence="13 14" key="1">
    <citation type="submission" date="2013-11" db="EMBL/GenBank/DDBJ databases">
        <title>Genome sequencing of Stegodyphus mimosarum.</title>
        <authorList>
            <person name="Bechsgaard J."/>
        </authorList>
    </citation>
    <scope>NUCLEOTIDE SEQUENCE [LARGE SCALE GENOMIC DNA]</scope>
</reference>
<keyword evidence="7" id="KW-0965">Cell junction</keyword>
<evidence type="ECO:0000256" key="2">
    <source>
        <dbReference type="ARBA" id="ARBA00004651"/>
    </source>
</evidence>